<dbReference type="Proteomes" id="UP000260680">
    <property type="component" value="Unassembled WGS sequence"/>
</dbReference>
<dbReference type="AlphaFoldDB" id="A0A3E2NIH6"/>
<evidence type="ECO:0000313" key="4">
    <source>
        <dbReference type="Proteomes" id="UP001419084"/>
    </source>
</evidence>
<comment type="caution">
    <text evidence="2">The sequence shown here is derived from an EMBL/GenBank/DDBJ whole genome shotgun (WGS) entry which is preliminary data.</text>
</comment>
<dbReference type="OrthoDB" id="1913678at2"/>
<protein>
    <submittedName>
        <fullName evidence="2">U-box domain-containing protein 56</fullName>
    </submittedName>
</protein>
<keyword evidence="4" id="KW-1185">Reference proteome</keyword>
<dbReference type="RefSeq" id="WP_117415247.1">
    <property type="nucleotide sequence ID" value="NZ_BRPJ01000059.1"/>
</dbReference>
<evidence type="ECO:0000313" key="2">
    <source>
        <dbReference type="EMBL" id="RFZ80775.1"/>
    </source>
</evidence>
<dbReference type="EMBL" id="QOHO01000005">
    <property type="protein sequence ID" value="RFZ80775.1"/>
    <property type="molecule type" value="Genomic_DNA"/>
</dbReference>
<sequence>MFNEETYEELESEFEKNHIEEEVEEVLLDLAEALADKGILDKELNLTESYGKTQIVATGICTDEDGEVSVLIKQIKIGKKEFEINDYFL</sequence>
<evidence type="ECO:0000313" key="1">
    <source>
        <dbReference type="EMBL" id="GLB31130.1"/>
    </source>
</evidence>
<reference evidence="2 3" key="1">
    <citation type="submission" date="2018-07" db="EMBL/GenBank/DDBJ databases">
        <title>New species, Clostridium PI-S10-A1B.</title>
        <authorList>
            <person name="Krishna G."/>
            <person name="Summeta K."/>
            <person name="Shikha S."/>
            <person name="Prabhu P.B."/>
            <person name="Suresh K."/>
        </authorList>
    </citation>
    <scope>NUCLEOTIDE SEQUENCE [LARGE SCALE GENOMIC DNA]</scope>
    <source>
        <strain evidence="2 3">PI-S10-A1B</strain>
    </source>
</reference>
<evidence type="ECO:0000313" key="3">
    <source>
        <dbReference type="Proteomes" id="UP000260680"/>
    </source>
</evidence>
<reference evidence="1 4" key="2">
    <citation type="journal article" date="2024" name="Int. J. Syst. Evol. Microbiol.">
        <title>Lacrimispora brassicae sp. nov. isolated from fermented cabbage, and proposal of Clostridium indicum Gundawar et al. 2019 and Clostridium methoxybenzovorans Mechichi et al. 1999 as heterotypic synonyms of Lacrimispora amygdalina (Parshina et al. 2003) Haas and Blanchard 2020 and Lacrimispora indolis (McClung and McCoy 1957) Haas and Blanchard 2020, respectively.</title>
        <authorList>
            <person name="Kobayashi H."/>
            <person name="Tanizawa Y."/>
            <person name="Sakamoto M."/>
            <person name="Ohkuma M."/>
            <person name="Tohno M."/>
        </authorList>
    </citation>
    <scope>NUCLEOTIDE SEQUENCE [LARGE SCALE GENOMIC DNA]</scope>
    <source>
        <strain evidence="1 4">DSM 12857</strain>
    </source>
</reference>
<gene>
    <name evidence="2" type="ORF">DS742_01360</name>
    <name evidence="1" type="ORF">LAD12857_30530</name>
</gene>
<proteinExistence type="predicted"/>
<dbReference type="Proteomes" id="UP001419084">
    <property type="component" value="Unassembled WGS sequence"/>
</dbReference>
<accession>A0A3E2NIH6</accession>
<dbReference type="EMBL" id="BRPJ01000059">
    <property type="protein sequence ID" value="GLB31130.1"/>
    <property type="molecule type" value="Genomic_DNA"/>
</dbReference>
<organism evidence="2 3">
    <name type="scientific">Lacrimispora amygdalina</name>
    <dbReference type="NCBI Taxonomy" id="253257"/>
    <lineage>
        <taxon>Bacteria</taxon>
        <taxon>Bacillati</taxon>
        <taxon>Bacillota</taxon>
        <taxon>Clostridia</taxon>
        <taxon>Lachnospirales</taxon>
        <taxon>Lachnospiraceae</taxon>
        <taxon>Lacrimispora</taxon>
    </lineage>
</organism>
<name>A0A3E2NIH6_9FIRM</name>